<keyword evidence="5" id="KW-0539">Nucleus</keyword>
<dbReference type="InterPro" id="IPR007902">
    <property type="entry name" value="Chl4/mis15/CENP-N"/>
</dbReference>
<keyword evidence="6" id="KW-0137">Centromere</keyword>
<dbReference type="PANTHER" id="PTHR46790">
    <property type="entry name" value="CENTROMERE PROTEIN N"/>
    <property type="match status" value="1"/>
</dbReference>
<reference evidence="7" key="1">
    <citation type="submission" date="2021-11" db="EMBL/GenBank/DDBJ databases">
        <authorList>
            <person name="Herlambang A."/>
            <person name="Guo Y."/>
            <person name="Takashima Y."/>
            <person name="Nishizawa T."/>
        </authorList>
    </citation>
    <scope>NUCLEOTIDE SEQUENCE</scope>
    <source>
        <strain evidence="7">E1425</strain>
    </source>
</reference>
<protein>
    <submittedName>
        <fullName evidence="7">Centromere protein N</fullName>
    </submittedName>
</protein>
<dbReference type="GO" id="GO:0000775">
    <property type="term" value="C:chromosome, centromeric region"/>
    <property type="evidence" value="ECO:0007669"/>
    <property type="project" value="UniProtKB-SubCell"/>
</dbReference>
<comment type="caution">
    <text evidence="7">The sequence shown here is derived from an EMBL/GenBank/DDBJ whole genome shotgun (WGS) entry which is preliminary data.</text>
</comment>
<name>A0A9P3HJ13_9FUNG</name>
<dbReference type="Proteomes" id="UP000827284">
    <property type="component" value="Unassembled WGS sequence"/>
</dbReference>
<evidence type="ECO:0000313" key="8">
    <source>
        <dbReference type="Proteomes" id="UP000827284"/>
    </source>
</evidence>
<evidence type="ECO:0000313" key="7">
    <source>
        <dbReference type="EMBL" id="GJJ77428.1"/>
    </source>
</evidence>
<proteinExistence type="inferred from homology"/>
<comment type="subcellular location">
    <subcellularLocation>
        <location evidence="2">Chromosome</location>
        <location evidence="2">Centromere</location>
    </subcellularLocation>
    <subcellularLocation>
        <location evidence="1">Nucleus</location>
    </subcellularLocation>
</comment>
<reference evidence="7" key="2">
    <citation type="journal article" date="2022" name="Microbiol. Resour. Announc.">
        <title>Whole-Genome Sequence of Entomortierella parvispora E1425, a Mucoromycotan Fungus Associated with Burkholderiaceae-Related Endosymbiotic Bacteria.</title>
        <authorList>
            <person name="Herlambang A."/>
            <person name="Guo Y."/>
            <person name="Takashima Y."/>
            <person name="Narisawa K."/>
            <person name="Ohta H."/>
            <person name="Nishizawa T."/>
        </authorList>
    </citation>
    <scope>NUCLEOTIDE SEQUENCE</scope>
    <source>
        <strain evidence="7">E1425</strain>
    </source>
</reference>
<evidence type="ECO:0000256" key="1">
    <source>
        <dbReference type="ARBA" id="ARBA00004123"/>
    </source>
</evidence>
<dbReference type="AlphaFoldDB" id="A0A9P3HJ13"/>
<evidence type="ECO:0000256" key="3">
    <source>
        <dbReference type="ARBA" id="ARBA00005566"/>
    </source>
</evidence>
<gene>
    <name evidence="7" type="ORF">EMPS_09787</name>
</gene>
<evidence type="ECO:0000256" key="2">
    <source>
        <dbReference type="ARBA" id="ARBA00004584"/>
    </source>
</evidence>
<accession>A0A9P3HJ13</accession>
<organism evidence="7 8">
    <name type="scientific">Entomortierella parvispora</name>
    <dbReference type="NCBI Taxonomy" id="205924"/>
    <lineage>
        <taxon>Eukaryota</taxon>
        <taxon>Fungi</taxon>
        <taxon>Fungi incertae sedis</taxon>
        <taxon>Mucoromycota</taxon>
        <taxon>Mortierellomycotina</taxon>
        <taxon>Mortierellomycetes</taxon>
        <taxon>Mortierellales</taxon>
        <taxon>Mortierellaceae</taxon>
        <taxon>Entomortierella</taxon>
    </lineage>
</organism>
<dbReference type="EMBL" id="BQFW01000013">
    <property type="protein sequence ID" value="GJJ77428.1"/>
    <property type="molecule type" value="Genomic_DNA"/>
</dbReference>
<dbReference type="OrthoDB" id="6585699at2759"/>
<dbReference type="Pfam" id="PF05238">
    <property type="entry name" value="CENP-N"/>
    <property type="match status" value="1"/>
</dbReference>
<dbReference type="PANTHER" id="PTHR46790:SF1">
    <property type="entry name" value="CENTROMERE PROTEIN N"/>
    <property type="match status" value="1"/>
</dbReference>
<evidence type="ECO:0000256" key="6">
    <source>
        <dbReference type="ARBA" id="ARBA00023328"/>
    </source>
</evidence>
<keyword evidence="4" id="KW-0158">Chromosome</keyword>
<comment type="similarity">
    <text evidence="3">Belongs to the CENP-N/CHL4 family.</text>
</comment>
<dbReference type="GO" id="GO:0007059">
    <property type="term" value="P:chromosome segregation"/>
    <property type="evidence" value="ECO:0007669"/>
    <property type="project" value="InterPro"/>
</dbReference>
<evidence type="ECO:0000256" key="4">
    <source>
        <dbReference type="ARBA" id="ARBA00022454"/>
    </source>
</evidence>
<dbReference type="GO" id="GO:0034080">
    <property type="term" value="P:CENP-A containing chromatin assembly"/>
    <property type="evidence" value="ECO:0007669"/>
    <property type="project" value="InterPro"/>
</dbReference>
<dbReference type="InterPro" id="IPR052011">
    <property type="entry name" value="CENP-NAC/CAD_complex"/>
</dbReference>
<evidence type="ECO:0000256" key="5">
    <source>
        <dbReference type="ARBA" id="ARBA00023242"/>
    </source>
</evidence>
<keyword evidence="8" id="KW-1185">Reference proteome</keyword>
<sequence>MDSALFPDSPALRRIISHHSKDALIDIVQEWLPIYPIARVDAEEEEELDQQMDLDDDDDALVRSTRSWSPLRYQKHVAKQYNAMREKGQKKRVVDRMLTSEWSMGLNARQVAELDLRYYIQHAHLKSWKAMKLEFDRPESSMFRLDPLKIEKTLSFHLAPYFKHHVQVRQEKEMVWIRISIHDGLRPNILPTPPMIVYIIWFANSEYLLSGAIKAEWKDFILEAVMRLFKASEIDEWPLTGRSPSSLAELLLQKDSQGAHSRYRLNQIDINPLSSTPKKRQPEDLHRKYAKDIPSTEIQAEDMSIIVRRDRFVQKEFGPNPQPSLQKVDLQLNLPYTSESDDFSLGRLSRQPFPIKVVFEGSNVIEGVKSLIPLGMASNPMPSFLTDLHSMATSSLTVDLDEDRKIRVSVG</sequence>
<dbReference type="GO" id="GO:0005654">
    <property type="term" value="C:nucleoplasm"/>
    <property type="evidence" value="ECO:0007669"/>
    <property type="project" value="TreeGrafter"/>
</dbReference>